<evidence type="ECO:0000256" key="1">
    <source>
        <dbReference type="ARBA" id="ARBA00005964"/>
    </source>
</evidence>
<reference evidence="5 6" key="1">
    <citation type="submission" date="2018-11" db="EMBL/GenBank/DDBJ databases">
        <title>Genome sequence of Saitozyma podzolica DSM 27192.</title>
        <authorList>
            <person name="Aliyu H."/>
            <person name="Gorte O."/>
            <person name="Ochsenreither K."/>
        </authorList>
    </citation>
    <scope>NUCLEOTIDE SEQUENCE [LARGE SCALE GENOMIC DNA]</scope>
    <source>
        <strain evidence="5 6">DSM 27192</strain>
    </source>
</reference>
<dbReference type="Gene3D" id="3.40.50.1820">
    <property type="entry name" value="alpha/beta hydrolase"/>
    <property type="match status" value="2"/>
</dbReference>
<dbReference type="PROSITE" id="PS00122">
    <property type="entry name" value="CARBOXYLESTERASE_B_1"/>
    <property type="match status" value="1"/>
</dbReference>
<comment type="caution">
    <text evidence="5">The sequence shown here is derived from an EMBL/GenBank/DDBJ whole genome shotgun (WGS) entry which is preliminary data.</text>
</comment>
<dbReference type="OrthoDB" id="6846267at2759"/>
<dbReference type="InterPro" id="IPR029058">
    <property type="entry name" value="AB_hydrolase_fold"/>
</dbReference>
<sequence length="520" mass="57728">MATQHSCQLLHPTLGTRLNGVLDPSGMVEGYRGIPFASVEKRWTRSQPVVSLGAEFDARDFGPKCPQPDALNNTLDFGPIIPFPDCGENELNCLNLNVYRPTDVDGSVTLPVLVWIHGGSLSFGANSDPIWDPAELVRWAKQNGTPVVAVTIKWALSLSMRTCLSAYDWSYRLGPFGFLSPIDPADESVQQGNFGLHDQALALEWVQRHIKGFGGDPGNVTLAGESAGGCSAHAQTIAQGSEDAPRLFRRVIMQSGNLAVMGFWDRERMDRIWRDAVRAAGLANGDGNGVDCLEAMRGLPADELLRLPPLDIDGYGVYMDDHFGNIFREAASRPGALDDLRTAADSILGKEGCKTLLQLYQLDRPEELTQEEKAERLYRFPEDARFYLPSAELQRVWPKSAFYHLTAKSPFASRCEGDSFHTLDLLYLFGNFDKWLHAEGKHDHLRLGVDIRKTWLKFMYGQSPWEGAYEARSATFGVEGVGYGEYDESRGWVEGRTERIKGLQRLGAGRVVELATRVFP</sequence>
<dbReference type="SUPFAM" id="SSF53474">
    <property type="entry name" value="alpha/beta-Hydrolases"/>
    <property type="match status" value="1"/>
</dbReference>
<dbReference type="AlphaFoldDB" id="A0A427YE45"/>
<dbReference type="PANTHER" id="PTHR43142">
    <property type="entry name" value="CARBOXYLIC ESTER HYDROLASE"/>
    <property type="match status" value="1"/>
</dbReference>
<dbReference type="STRING" id="1890683.A0A427YE45"/>
<comment type="similarity">
    <text evidence="1 3">Belongs to the type-B carboxylesterase/lipase family.</text>
</comment>
<feature type="domain" description="Carboxylesterase type B" evidence="4">
    <location>
        <begin position="27"/>
        <end position="154"/>
    </location>
</feature>
<dbReference type="EMBL" id="RSCD01000013">
    <property type="protein sequence ID" value="RSH89429.1"/>
    <property type="molecule type" value="Genomic_DNA"/>
</dbReference>
<keyword evidence="2 3" id="KW-0378">Hydrolase</keyword>
<dbReference type="InterPro" id="IPR019826">
    <property type="entry name" value="Carboxylesterase_B_AS"/>
</dbReference>
<proteinExistence type="inferred from homology"/>
<dbReference type="InterPro" id="IPR002018">
    <property type="entry name" value="CarbesteraseB"/>
</dbReference>
<organism evidence="5 6">
    <name type="scientific">Saitozyma podzolica</name>
    <dbReference type="NCBI Taxonomy" id="1890683"/>
    <lineage>
        <taxon>Eukaryota</taxon>
        <taxon>Fungi</taxon>
        <taxon>Dikarya</taxon>
        <taxon>Basidiomycota</taxon>
        <taxon>Agaricomycotina</taxon>
        <taxon>Tremellomycetes</taxon>
        <taxon>Tremellales</taxon>
        <taxon>Trimorphomycetaceae</taxon>
        <taxon>Saitozyma</taxon>
    </lineage>
</organism>
<evidence type="ECO:0000256" key="3">
    <source>
        <dbReference type="RuleBase" id="RU361235"/>
    </source>
</evidence>
<evidence type="ECO:0000313" key="6">
    <source>
        <dbReference type="Proteomes" id="UP000279259"/>
    </source>
</evidence>
<accession>A0A427YE45</accession>
<protein>
    <recommendedName>
        <fullName evidence="3">Carboxylic ester hydrolase</fullName>
        <ecNumber evidence="3">3.1.1.-</ecNumber>
    </recommendedName>
</protein>
<feature type="domain" description="Carboxylesterase type B" evidence="4">
    <location>
        <begin position="170"/>
        <end position="306"/>
    </location>
</feature>
<evidence type="ECO:0000256" key="2">
    <source>
        <dbReference type="ARBA" id="ARBA00022801"/>
    </source>
</evidence>
<dbReference type="PANTHER" id="PTHR43142:SF1">
    <property type="entry name" value="CARBOXYLIC ESTER HYDROLASE"/>
    <property type="match status" value="1"/>
</dbReference>
<evidence type="ECO:0000313" key="5">
    <source>
        <dbReference type="EMBL" id="RSH89429.1"/>
    </source>
</evidence>
<keyword evidence="6" id="KW-1185">Reference proteome</keyword>
<dbReference type="Proteomes" id="UP000279259">
    <property type="component" value="Unassembled WGS sequence"/>
</dbReference>
<dbReference type="Pfam" id="PF00135">
    <property type="entry name" value="COesterase"/>
    <property type="match status" value="2"/>
</dbReference>
<name>A0A427YE45_9TREE</name>
<gene>
    <name evidence="5" type="ORF">EHS25_001978</name>
</gene>
<dbReference type="GO" id="GO:0016787">
    <property type="term" value="F:hydrolase activity"/>
    <property type="evidence" value="ECO:0007669"/>
    <property type="project" value="UniProtKB-KW"/>
</dbReference>
<dbReference type="EC" id="3.1.1.-" evidence="3"/>
<evidence type="ECO:0000259" key="4">
    <source>
        <dbReference type="Pfam" id="PF00135"/>
    </source>
</evidence>